<evidence type="ECO:0000259" key="1">
    <source>
        <dbReference type="Pfam" id="PF14397"/>
    </source>
</evidence>
<dbReference type="EMBL" id="QLLQ01000011">
    <property type="protein sequence ID" value="RAJ22043.1"/>
    <property type="molecule type" value="Genomic_DNA"/>
</dbReference>
<gene>
    <name evidence="2" type="ORF">LX77_02701</name>
</gene>
<dbReference type="RefSeq" id="WP_066429537.1">
    <property type="nucleotide sequence ID" value="NZ_LZRN01000001.1"/>
</dbReference>
<proteinExistence type="predicted"/>
<accession>A0A1A7R5Q1</accession>
<dbReference type="OrthoDB" id="6315394at2"/>
<evidence type="ECO:0000313" key="2">
    <source>
        <dbReference type="EMBL" id="RAJ22043.1"/>
    </source>
</evidence>
<sequence>MSIYSSLKRLLTKHVLTSRKRFFEFNSMMDSRRSIKQFNHKNKTPKLKPTQIEAAKSYFKSKGYTLNNTYWHRYYTSLNGEFHADYIPDDIFSSIISPRFNQMRQWPALLDKNLSYILFKDFNQPKRVVQNINGFYYTNNKVVDEQTAIEACNDIQKPLIIKPTIDSGSGKLVTTFTVKDKLTSYKNLTIPQVFKVYKKDFIVQEFVEQSQALKVLNPSSLNTLRLLTYLRPDGMYVLSTLLRIGQPGSQTDNFSIGGIIIGVDDKGYLQNNGYTKKGDILYKTATNVAFEGFQIPNYVSVVNMVKAMHPIVPYFKFVSWDIGLDNTDSPIFIEFNTYNQNIDMHQIANGPLFGKFTDEILELGLNPY</sequence>
<dbReference type="Proteomes" id="UP000248987">
    <property type="component" value="Unassembled WGS sequence"/>
</dbReference>
<feature type="domain" description="Alpha-L-glutamate ligase-related protein ATP-grasp" evidence="1">
    <location>
        <begin position="98"/>
        <end position="351"/>
    </location>
</feature>
<reference evidence="2 3" key="1">
    <citation type="submission" date="2018-06" db="EMBL/GenBank/DDBJ databases">
        <title>Genomic Encyclopedia of Archaeal and Bacterial Type Strains, Phase II (KMG-II): from individual species to whole genera.</title>
        <authorList>
            <person name="Goeker M."/>
        </authorList>
    </citation>
    <scope>NUCLEOTIDE SEQUENCE [LARGE SCALE GENOMIC DNA]</scope>
    <source>
        <strain evidence="2 3">DSM 12408</strain>
    </source>
</reference>
<organism evidence="2 3">
    <name type="scientific">Gelidibacter algens</name>
    <dbReference type="NCBI Taxonomy" id="49280"/>
    <lineage>
        <taxon>Bacteria</taxon>
        <taxon>Pseudomonadati</taxon>
        <taxon>Bacteroidota</taxon>
        <taxon>Flavobacteriia</taxon>
        <taxon>Flavobacteriales</taxon>
        <taxon>Flavobacteriaceae</taxon>
        <taxon>Gelidibacter</taxon>
    </lineage>
</organism>
<dbReference type="AlphaFoldDB" id="A0A1A7R5Q1"/>
<dbReference type="STRING" id="49280.A9996_00220"/>
<protein>
    <submittedName>
        <fullName evidence="2">Putative polysaccharide biosynthesis protein</fullName>
    </submittedName>
</protein>
<keyword evidence="3" id="KW-1185">Reference proteome</keyword>
<comment type="caution">
    <text evidence="2">The sequence shown here is derived from an EMBL/GenBank/DDBJ whole genome shotgun (WGS) entry which is preliminary data.</text>
</comment>
<dbReference type="Pfam" id="PF14397">
    <property type="entry name" value="ATPgrasp_ST"/>
    <property type="match status" value="1"/>
</dbReference>
<dbReference type="SUPFAM" id="SSF56059">
    <property type="entry name" value="Glutathione synthetase ATP-binding domain-like"/>
    <property type="match status" value="1"/>
</dbReference>
<evidence type="ECO:0000313" key="3">
    <source>
        <dbReference type="Proteomes" id="UP000248987"/>
    </source>
</evidence>
<name>A0A1A7R5Q1_9FLAO</name>
<dbReference type="InterPro" id="IPR039523">
    <property type="entry name" value="RimK-rel_E_lig_ATP-grasp"/>
</dbReference>